<evidence type="ECO:0000259" key="11">
    <source>
        <dbReference type="Pfam" id="PF08245"/>
    </source>
</evidence>
<dbReference type="Gene3D" id="3.90.190.20">
    <property type="entry name" value="Mur ligase, C-terminal domain"/>
    <property type="match status" value="1"/>
</dbReference>
<dbReference type="InterPro" id="IPR035911">
    <property type="entry name" value="MurE/MurF_N"/>
</dbReference>
<evidence type="ECO:0000259" key="10">
    <source>
        <dbReference type="Pfam" id="PF02875"/>
    </source>
</evidence>
<evidence type="ECO:0000256" key="6">
    <source>
        <dbReference type="ARBA" id="ARBA00022960"/>
    </source>
</evidence>
<dbReference type="SUPFAM" id="SSF53244">
    <property type="entry name" value="MurD-like peptide ligases, peptide-binding domain"/>
    <property type="match status" value="1"/>
</dbReference>
<keyword evidence="5" id="KW-0067">ATP-binding</keyword>
<evidence type="ECO:0000256" key="5">
    <source>
        <dbReference type="ARBA" id="ARBA00022840"/>
    </source>
</evidence>
<keyword evidence="7" id="KW-0573">Peptidoglycan synthesis</keyword>
<feature type="domain" description="Mur ligase N-terminal catalytic" evidence="9">
    <location>
        <begin position="39"/>
        <end position="96"/>
    </location>
</feature>
<feature type="domain" description="Mur ligase C-terminal" evidence="10">
    <location>
        <begin position="324"/>
        <end position="483"/>
    </location>
</feature>
<dbReference type="SUPFAM" id="SSF63418">
    <property type="entry name" value="MurE/MurF N-terminal domain"/>
    <property type="match status" value="1"/>
</dbReference>
<dbReference type="GO" id="GO:0071555">
    <property type="term" value="P:cell wall organization"/>
    <property type="evidence" value="ECO:0007669"/>
    <property type="project" value="UniProtKB-KW"/>
</dbReference>
<gene>
    <name evidence="12" type="ORF">UFOPK3046_01576</name>
</gene>
<dbReference type="InterPro" id="IPR036565">
    <property type="entry name" value="Mur-like_cat_sf"/>
</dbReference>
<dbReference type="HAMAP" id="MF_00208">
    <property type="entry name" value="MurE"/>
    <property type="match status" value="1"/>
</dbReference>
<accession>A0A6J6ZK86</accession>
<reference evidence="12" key="1">
    <citation type="submission" date="2020-05" db="EMBL/GenBank/DDBJ databases">
        <authorList>
            <person name="Chiriac C."/>
            <person name="Salcher M."/>
            <person name="Ghai R."/>
            <person name="Kavagutti S V."/>
        </authorList>
    </citation>
    <scope>NUCLEOTIDE SEQUENCE</scope>
</reference>
<dbReference type="InterPro" id="IPR000713">
    <property type="entry name" value="Mur_ligase_N"/>
</dbReference>
<dbReference type="AlphaFoldDB" id="A0A6J6ZK86"/>
<dbReference type="Gene3D" id="3.40.1190.10">
    <property type="entry name" value="Mur-like, catalytic domain"/>
    <property type="match status" value="1"/>
</dbReference>
<organism evidence="12">
    <name type="scientific">freshwater metagenome</name>
    <dbReference type="NCBI Taxonomy" id="449393"/>
    <lineage>
        <taxon>unclassified sequences</taxon>
        <taxon>metagenomes</taxon>
        <taxon>ecological metagenomes</taxon>
    </lineage>
</organism>
<dbReference type="GO" id="GO:0051301">
    <property type="term" value="P:cell division"/>
    <property type="evidence" value="ECO:0007669"/>
    <property type="project" value="InterPro"/>
</dbReference>
<comment type="similarity">
    <text evidence="1">Belongs to the MurCDEF family. MurE subfamily.</text>
</comment>
<dbReference type="GO" id="GO:0004326">
    <property type="term" value="F:tetrahydrofolylpolyglutamate synthase activity"/>
    <property type="evidence" value="ECO:0007669"/>
    <property type="project" value="InterPro"/>
</dbReference>
<dbReference type="Gene3D" id="3.40.1390.10">
    <property type="entry name" value="MurE/MurF, N-terminal domain"/>
    <property type="match status" value="1"/>
</dbReference>
<dbReference type="PROSITE" id="PS01011">
    <property type="entry name" value="FOLYLPOLYGLU_SYNT_1"/>
    <property type="match status" value="1"/>
</dbReference>
<proteinExistence type="inferred from homology"/>
<evidence type="ECO:0000259" key="9">
    <source>
        <dbReference type="Pfam" id="PF01225"/>
    </source>
</evidence>
<evidence type="ECO:0000256" key="3">
    <source>
        <dbReference type="ARBA" id="ARBA00022598"/>
    </source>
</evidence>
<dbReference type="InterPro" id="IPR036615">
    <property type="entry name" value="Mur_ligase_C_dom_sf"/>
</dbReference>
<evidence type="ECO:0000313" key="12">
    <source>
        <dbReference type="EMBL" id="CAB4817657.1"/>
    </source>
</evidence>
<keyword evidence="4" id="KW-0547">Nucleotide-binding</keyword>
<dbReference type="EMBL" id="CAFAAQ010000173">
    <property type="protein sequence ID" value="CAB4817657.1"/>
    <property type="molecule type" value="Genomic_DNA"/>
</dbReference>
<evidence type="ECO:0000256" key="4">
    <source>
        <dbReference type="ARBA" id="ARBA00022741"/>
    </source>
</evidence>
<evidence type="ECO:0000256" key="1">
    <source>
        <dbReference type="ARBA" id="ARBA00005898"/>
    </source>
</evidence>
<dbReference type="InterPro" id="IPR004101">
    <property type="entry name" value="Mur_ligase_C"/>
</dbReference>
<evidence type="ECO:0000256" key="2">
    <source>
        <dbReference type="ARBA" id="ARBA00022490"/>
    </source>
</evidence>
<dbReference type="GO" id="GO:0008360">
    <property type="term" value="P:regulation of cell shape"/>
    <property type="evidence" value="ECO:0007669"/>
    <property type="project" value="UniProtKB-KW"/>
</dbReference>
<keyword evidence="8" id="KW-0961">Cell wall biogenesis/degradation</keyword>
<name>A0A6J6ZK86_9ZZZZ</name>
<sequence length="509" mass="53809">MNDDPGVALVRLAELLGAELRTASVEGSTSPASSQVRIVRVTQDSRQVQADTLFCCISGTEQDGHMFAADAVAAGAVALLTERPLGLGVDEIVVSDSRAALAIAAAEVSGRPSEHLGVVGVTGTNGKTTVVSMIAGVLNHAGRVARSIGTLTSERTTPEAPELQRLLAEMLDQGVTDVAIEVSSHALMLHRVDETQFAVGVFTNLGHDHMDFHSTPEQYFAAKAKLFEPGRCRNAVVYLGDTHGKLLYEASGRTMVGVSLDQAAELSVGVAGSSFLWRDTPVNLRMAGRHNVVNALLAAESCLLLGLEVDQIAQGLSTLEGVSGRFEIIRFMTAGGEAAAVVDYAHTPDALEQALLAARDLVTPGARLHVVFGCGGDRDSKKRPLMGAIAVQHADKVILTSDNPRSEDPEEILNEILQGCRAAASPEFGSAEFGSAEFGSAEFGSAEFGSAGEARIIEDRRLAIRTALQDARPGDVVLVAGKGHEATQIFADRTEPFDDRLVIRQEVEQ</sequence>
<dbReference type="PANTHER" id="PTHR23135:SF4">
    <property type="entry name" value="UDP-N-ACETYLMURAMOYL-L-ALANYL-D-GLUTAMATE--2,6-DIAMINOPIMELATE LIGASE MURE HOMOLOG, CHLOROPLASTIC"/>
    <property type="match status" value="1"/>
</dbReference>
<dbReference type="InterPro" id="IPR018109">
    <property type="entry name" value="Folylpolyglutamate_synth_CS"/>
</dbReference>
<dbReference type="Pfam" id="PF01225">
    <property type="entry name" value="Mur_ligase"/>
    <property type="match status" value="1"/>
</dbReference>
<keyword evidence="3" id="KW-0436">Ligase</keyword>
<evidence type="ECO:0000256" key="7">
    <source>
        <dbReference type="ARBA" id="ARBA00022984"/>
    </source>
</evidence>
<dbReference type="GO" id="GO:0005524">
    <property type="term" value="F:ATP binding"/>
    <property type="evidence" value="ECO:0007669"/>
    <property type="project" value="UniProtKB-KW"/>
</dbReference>
<protein>
    <submittedName>
        <fullName evidence="12">Unannotated protein</fullName>
    </submittedName>
</protein>
<dbReference type="Pfam" id="PF08245">
    <property type="entry name" value="Mur_ligase_M"/>
    <property type="match status" value="1"/>
</dbReference>
<dbReference type="PANTHER" id="PTHR23135">
    <property type="entry name" value="MUR LIGASE FAMILY MEMBER"/>
    <property type="match status" value="1"/>
</dbReference>
<dbReference type="InterPro" id="IPR013221">
    <property type="entry name" value="Mur_ligase_cen"/>
</dbReference>
<dbReference type="NCBIfam" id="TIGR01085">
    <property type="entry name" value="murE"/>
    <property type="match status" value="1"/>
</dbReference>
<feature type="domain" description="Mur ligase central" evidence="11">
    <location>
        <begin position="121"/>
        <end position="299"/>
    </location>
</feature>
<dbReference type="NCBIfam" id="NF001126">
    <property type="entry name" value="PRK00139.1-4"/>
    <property type="match status" value="1"/>
</dbReference>
<dbReference type="GO" id="GO:0005737">
    <property type="term" value="C:cytoplasm"/>
    <property type="evidence" value="ECO:0007669"/>
    <property type="project" value="InterPro"/>
</dbReference>
<dbReference type="GO" id="GO:0009252">
    <property type="term" value="P:peptidoglycan biosynthetic process"/>
    <property type="evidence" value="ECO:0007669"/>
    <property type="project" value="UniProtKB-KW"/>
</dbReference>
<keyword evidence="6" id="KW-0133">Cell shape</keyword>
<evidence type="ECO:0000256" key="8">
    <source>
        <dbReference type="ARBA" id="ARBA00023316"/>
    </source>
</evidence>
<dbReference type="SUPFAM" id="SSF53623">
    <property type="entry name" value="MurD-like peptide ligases, catalytic domain"/>
    <property type="match status" value="1"/>
</dbReference>
<keyword evidence="2" id="KW-0963">Cytoplasm</keyword>
<dbReference type="Pfam" id="PF02875">
    <property type="entry name" value="Mur_ligase_C"/>
    <property type="match status" value="1"/>
</dbReference>
<dbReference type="InterPro" id="IPR005761">
    <property type="entry name" value="UDP-N-AcMur-Glu-dNH2Pim_ligase"/>
</dbReference>